<name>X1C5P0_9ZZZZ</name>
<keyword evidence="2" id="KW-0813">Transport</keyword>
<evidence type="ECO:0000313" key="6">
    <source>
        <dbReference type="EMBL" id="GAG91723.1"/>
    </source>
</evidence>
<evidence type="ECO:0000259" key="5">
    <source>
        <dbReference type="Pfam" id="PF00496"/>
    </source>
</evidence>
<keyword evidence="4" id="KW-0472">Membrane</keyword>
<dbReference type="EMBL" id="BART01024669">
    <property type="protein sequence ID" value="GAG91723.1"/>
    <property type="molecule type" value="Genomic_DNA"/>
</dbReference>
<evidence type="ECO:0000256" key="2">
    <source>
        <dbReference type="ARBA" id="ARBA00022448"/>
    </source>
</evidence>
<evidence type="ECO:0000256" key="1">
    <source>
        <dbReference type="ARBA" id="ARBA00005695"/>
    </source>
</evidence>
<protein>
    <recommendedName>
        <fullName evidence="5">Solute-binding protein family 5 domain-containing protein</fullName>
    </recommendedName>
</protein>
<dbReference type="InterPro" id="IPR000914">
    <property type="entry name" value="SBP_5_dom"/>
</dbReference>
<comment type="caution">
    <text evidence="6">The sequence shown here is derived from an EMBL/GenBank/DDBJ whole genome shotgun (WGS) entry which is preliminary data.</text>
</comment>
<keyword evidence="4" id="KW-0812">Transmembrane</keyword>
<dbReference type="SUPFAM" id="SSF53850">
    <property type="entry name" value="Periplasmic binding protein-like II"/>
    <property type="match status" value="1"/>
</dbReference>
<dbReference type="Gene3D" id="3.40.190.10">
    <property type="entry name" value="Periplasmic binding protein-like II"/>
    <property type="match status" value="1"/>
</dbReference>
<dbReference type="PANTHER" id="PTHR30290">
    <property type="entry name" value="PERIPLASMIC BINDING COMPONENT OF ABC TRANSPORTER"/>
    <property type="match status" value="1"/>
</dbReference>
<reference evidence="6" key="1">
    <citation type="journal article" date="2014" name="Front. Microbiol.">
        <title>High frequency of phylogenetically diverse reductive dehalogenase-homologous genes in deep subseafloor sedimentary metagenomes.</title>
        <authorList>
            <person name="Kawai M."/>
            <person name="Futagami T."/>
            <person name="Toyoda A."/>
            <person name="Takaki Y."/>
            <person name="Nishi S."/>
            <person name="Hori S."/>
            <person name="Arai W."/>
            <person name="Tsubouchi T."/>
            <person name="Morono Y."/>
            <person name="Uchiyama I."/>
            <person name="Ito T."/>
            <person name="Fujiyama A."/>
            <person name="Inagaki F."/>
            <person name="Takami H."/>
        </authorList>
    </citation>
    <scope>NUCLEOTIDE SEQUENCE</scope>
    <source>
        <strain evidence="6">Expedition CK06-06</strain>
    </source>
</reference>
<dbReference type="GO" id="GO:1904680">
    <property type="term" value="F:peptide transmembrane transporter activity"/>
    <property type="evidence" value="ECO:0007669"/>
    <property type="project" value="TreeGrafter"/>
</dbReference>
<keyword evidence="3" id="KW-0732">Signal</keyword>
<dbReference type="GO" id="GO:0015833">
    <property type="term" value="P:peptide transport"/>
    <property type="evidence" value="ECO:0007669"/>
    <property type="project" value="TreeGrafter"/>
</dbReference>
<feature type="transmembrane region" description="Helical" evidence="4">
    <location>
        <begin position="6"/>
        <end position="28"/>
    </location>
</feature>
<comment type="similarity">
    <text evidence="1">Belongs to the bacterial solute-binding protein 5 family.</text>
</comment>
<dbReference type="InterPro" id="IPR039424">
    <property type="entry name" value="SBP_5"/>
</dbReference>
<accession>X1C5P0</accession>
<evidence type="ECO:0000256" key="3">
    <source>
        <dbReference type="ARBA" id="ARBA00022729"/>
    </source>
</evidence>
<keyword evidence="4" id="KW-1133">Transmembrane helix</keyword>
<feature type="non-terminal residue" evidence="6">
    <location>
        <position position="175"/>
    </location>
</feature>
<gene>
    <name evidence="6" type="ORF">S01H4_44482</name>
</gene>
<organism evidence="6">
    <name type="scientific">marine sediment metagenome</name>
    <dbReference type="NCBI Taxonomy" id="412755"/>
    <lineage>
        <taxon>unclassified sequences</taxon>
        <taxon>metagenomes</taxon>
        <taxon>ecological metagenomes</taxon>
    </lineage>
</organism>
<dbReference type="Pfam" id="PF00496">
    <property type="entry name" value="SBP_bac_5"/>
    <property type="match status" value="1"/>
</dbReference>
<dbReference type="PANTHER" id="PTHR30290:SF9">
    <property type="entry name" value="OLIGOPEPTIDE-BINDING PROTEIN APPA"/>
    <property type="match status" value="1"/>
</dbReference>
<feature type="domain" description="Solute-binding protein family 5" evidence="5">
    <location>
        <begin position="117"/>
        <end position="169"/>
    </location>
</feature>
<sequence>MNGRGGVVTFFLFLFLSVIVLLQILLMVQSDRFYDGLNRLDEAFESGTIVYGSKGEGEVSIDKEYGGDEGDWLIWAFRVEPKTLNQFSVDSDIYSRWITVPYIFEPLLVYDFDDLTMKPWLAESYEVSSDGLEITFRLRDDVYFSDGVAVTADDVVFTYETAVNPAVDAADVASL</sequence>
<dbReference type="AlphaFoldDB" id="X1C5P0"/>
<evidence type="ECO:0000256" key="4">
    <source>
        <dbReference type="SAM" id="Phobius"/>
    </source>
</evidence>
<proteinExistence type="inferred from homology"/>